<dbReference type="AlphaFoldDB" id="X1E722"/>
<evidence type="ECO:0000259" key="1">
    <source>
        <dbReference type="Pfam" id="PF14730"/>
    </source>
</evidence>
<dbReference type="EMBL" id="BART01036980">
    <property type="protein sequence ID" value="GAH16190.1"/>
    <property type="molecule type" value="Genomic_DNA"/>
</dbReference>
<reference evidence="2" key="1">
    <citation type="journal article" date="2014" name="Front. Microbiol.">
        <title>High frequency of phylogenetically diverse reductive dehalogenase-homologous genes in deep subseafloor sedimentary metagenomes.</title>
        <authorList>
            <person name="Kawai M."/>
            <person name="Futagami T."/>
            <person name="Toyoda A."/>
            <person name="Takaki Y."/>
            <person name="Nishi S."/>
            <person name="Hori S."/>
            <person name="Arai W."/>
            <person name="Tsubouchi T."/>
            <person name="Morono Y."/>
            <person name="Uchiyama I."/>
            <person name="Ito T."/>
            <person name="Fujiyama A."/>
            <person name="Inagaki F."/>
            <person name="Takami H."/>
        </authorList>
    </citation>
    <scope>NUCLEOTIDE SEQUENCE</scope>
    <source>
        <strain evidence="2">Expedition CK06-06</strain>
    </source>
</reference>
<evidence type="ECO:0000313" key="2">
    <source>
        <dbReference type="EMBL" id="GAH16190.1"/>
    </source>
</evidence>
<feature type="domain" description="DUF4468" evidence="1">
    <location>
        <begin position="7"/>
        <end position="53"/>
    </location>
</feature>
<sequence length="84" mass="9946">MVTEIKYEKPIEMPDKSKSELFGMSNEWMVEQFVDAKSVIQFSNLETGTIKGKYLMYSPPGRYPREINLVIEYKKPRGYRFSRL</sequence>
<comment type="caution">
    <text evidence="2">The sequence shown here is derived from an EMBL/GenBank/DDBJ whole genome shotgun (WGS) entry which is preliminary data.</text>
</comment>
<name>X1E722_9ZZZZ</name>
<proteinExistence type="predicted"/>
<dbReference type="InterPro" id="IPR027823">
    <property type="entry name" value="DUF4468"/>
</dbReference>
<accession>X1E722</accession>
<gene>
    <name evidence="2" type="ORF">S01H4_62103</name>
</gene>
<organism evidence="2">
    <name type="scientific">marine sediment metagenome</name>
    <dbReference type="NCBI Taxonomy" id="412755"/>
    <lineage>
        <taxon>unclassified sequences</taxon>
        <taxon>metagenomes</taxon>
        <taxon>ecological metagenomes</taxon>
    </lineage>
</organism>
<dbReference type="Gene3D" id="3.30.530.80">
    <property type="match status" value="1"/>
</dbReference>
<dbReference type="Pfam" id="PF14730">
    <property type="entry name" value="DUF4468"/>
    <property type="match status" value="1"/>
</dbReference>
<protein>
    <recommendedName>
        <fullName evidence="1">DUF4468 domain-containing protein</fullName>
    </recommendedName>
</protein>